<evidence type="ECO:0000256" key="1">
    <source>
        <dbReference type="ARBA" id="ARBA00001966"/>
    </source>
</evidence>
<dbReference type="PANTHER" id="PTHR11228">
    <property type="entry name" value="RADICAL SAM DOMAIN PROTEIN"/>
    <property type="match status" value="1"/>
</dbReference>
<dbReference type="Proteomes" id="UP000671960">
    <property type="component" value="Chromosome"/>
</dbReference>
<dbReference type="EMBL" id="CP050854">
    <property type="protein sequence ID" value="QTF08696.1"/>
    <property type="molecule type" value="Genomic_DNA"/>
</dbReference>
<keyword evidence="4" id="KW-0408">Iron</keyword>
<dbReference type="SUPFAM" id="SSF102114">
    <property type="entry name" value="Radical SAM enzymes"/>
    <property type="match status" value="1"/>
</dbReference>
<gene>
    <name evidence="7" type="ORF">HC231_12860</name>
</gene>
<dbReference type="Pfam" id="PF04055">
    <property type="entry name" value="Radical_SAM"/>
    <property type="match status" value="1"/>
</dbReference>
<dbReference type="InterPro" id="IPR058240">
    <property type="entry name" value="rSAM_sf"/>
</dbReference>
<dbReference type="PANTHER" id="PTHR11228:SF7">
    <property type="entry name" value="PQQA PEPTIDE CYCLASE"/>
    <property type="match status" value="1"/>
</dbReference>
<dbReference type="SFLD" id="SFLDS00029">
    <property type="entry name" value="Radical_SAM"/>
    <property type="match status" value="1"/>
</dbReference>
<evidence type="ECO:0000313" key="7">
    <source>
        <dbReference type="EMBL" id="QTF08696.1"/>
    </source>
</evidence>
<evidence type="ECO:0000313" key="8">
    <source>
        <dbReference type="Proteomes" id="UP000671960"/>
    </source>
</evidence>
<proteinExistence type="predicted"/>
<dbReference type="InterPro" id="IPR050377">
    <property type="entry name" value="Radical_SAM_PqqE_MftC-like"/>
</dbReference>
<organism evidence="7 8">
    <name type="scientific">Brenneria izadpanahii</name>
    <dbReference type="NCBI Taxonomy" id="2722756"/>
    <lineage>
        <taxon>Bacteria</taxon>
        <taxon>Pseudomonadati</taxon>
        <taxon>Pseudomonadota</taxon>
        <taxon>Gammaproteobacteria</taxon>
        <taxon>Enterobacterales</taxon>
        <taxon>Pectobacteriaceae</taxon>
        <taxon>Brenneria</taxon>
    </lineage>
</organism>
<feature type="domain" description="Radical SAM core" evidence="6">
    <location>
        <begin position="45"/>
        <end position="189"/>
    </location>
</feature>
<dbReference type="Gene3D" id="3.20.20.70">
    <property type="entry name" value="Aldolase class I"/>
    <property type="match status" value="1"/>
</dbReference>
<accession>A0ABX7USP6</accession>
<evidence type="ECO:0000259" key="6">
    <source>
        <dbReference type="Pfam" id="PF04055"/>
    </source>
</evidence>
<dbReference type="InterPro" id="IPR013785">
    <property type="entry name" value="Aldolase_TIM"/>
</dbReference>
<dbReference type="CDD" id="cd01335">
    <property type="entry name" value="Radical_SAM"/>
    <property type="match status" value="1"/>
</dbReference>
<evidence type="ECO:0000256" key="2">
    <source>
        <dbReference type="ARBA" id="ARBA00022691"/>
    </source>
</evidence>
<evidence type="ECO:0000256" key="4">
    <source>
        <dbReference type="ARBA" id="ARBA00023004"/>
    </source>
</evidence>
<dbReference type="SFLD" id="SFLDG01067">
    <property type="entry name" value="SPASM/twitch_domain_containing"/>
    <property type="match status" value="1"/>
</dbReference>
<dbReference type="InterPro" id="IPR007197">
    <property type="entry name" value="rSAM"/>
</dbReference>
<reference evidence="7 8" key="1">
    <citation type="submission" date="2020-03" db="EMBL/GenBank/DDBJ databases">
        <authorList>
            <person name="Bakhshi Ganjeh M."/>
        </authorList>
    </citation>
    <scope>NUCLEOTIDE SEQUENCE [LARGE SCALE GENOMIC DNA]</scope>
    <source>
        <strain evidence="8">Iran 50</strain>
    </source>
</reference>
<protein>
    <recommendedName>
        <fullName evidence="6">Radical SAM core domain-containing protein</fullName>
    </recommendedName>
</protein>
<evidence type="ECO:0000256" key="3">
    <source>
        <dbReference type="ARBA" id="ARBA00022723"/>
    </source>
</evidence>
<sequence>MSIVKKKLRNVERAKNSLPLIKEKIFGDVMNFDSLHRVNVIELHLTDRCDLKCGYCSYRSGEVSAKRRNTFPFHAIQHVLALNPKAVVLAGGGEPSLYQDNDYDIDDVIDELYARNISVGLITNGSRIINTSSFDKLSWLRVSLDAIDGASFYNLKKGRFDKRLAFIHAAVRSNIAHIGVGFLYNKTNIHQVYSFCEMIFSEFKDERVNIQFRPTCLIQSCHCPSANYSSSQAMTPDLEDWWRLEVAKLHEQVEDLSSVSSDLQCRILNNTNILDISLLREKSRSPRFDKCYMSLARWMIRADGNIYPCVMKATNNGIPIGNIVYERNDIGLKQFSYFNLDKEYCLGSSVCCRLAGISNQILAENIVFNEKESCELKNEDFFF</sequence>
<comment type="cofactor">
    <cofactor evidence="1">
        <name>[4Fe-4S] cluster</name>
        <dbReference type="ChEBI" id="CHEBI:49883"/>
    </cofactor>
</comment>
<keyword evidence="8" id="KW-1185">Reference proteome</keyword>
<keyword evidence="2" id="KW-0949">S-adenosyl-L-methionine</keyword>
<dbReference type="RefSeq" id="WP_208227028.1">
    <property type="nucleotide sequence ID" value="NZ_CP050854.1"/>
</dbReference>
<name>A0ABX7USP6_9GAMM</name>
<keyword evidence="3" id="KW-0479">Metal-binding</keyword>
<evidence type="ECO:0000256" key="5">
    <source>
        <dbReference type="ARBA" id="ARBA00023014"/>
    </source>
</evidence>
<keyword evidence="5" id="KW-0411">Iron-sulfur</keyword>